<dbReference type="AlphaFoldDB" id="A0AAN9X0I4"/>
<gene>
    <name evidence="1" type="ORF">VNO78_29109</name>
</gene>
<protein>
    <submittedName>
        <fullName evidence="1">Uncharacterized protein</fullName>
    </submittedName>
</protein>
<evidence type="ECO:0000313" key="2">
    <source>
        <dbReference type="Proteomes" id="UP001386955"/>
    </source>
</evidence>
<name>A0AAN9X0I4_PSOTE</name>
<evidence type="ECO:0000313" key="1">
    <source>
        <dbReference type="EMBL" id="KAK7383430.1"/>
    </source>
</evidence>
<comment type="caution">
    <text evidence="1">The sequence shown here is derived from an EMBL/GenBank/DDBJ whole genome shotgun (WGS) entry which is preliminary data.</text>
</comment>
<proteinExistence type="predicted"/>
<keyword evidence="2" id="KW-1185">Reference proteome</keyword>
<reference evidence="1 2" key="1">
    <citation type="submission" date="2024-01" db="EMBL/GenBank/DDBJ databases">
        <title>The genomes of 5 underutilized Papilionoideae crops provide insights into root nodulation and disease resistanc.</title>
        <authorList>
            <person name="Jiang F."/>
        </authorList>
    </citation>
    <scope>NUCLEOTIDE SEQUENCE [LARGE SCALE GENOMIC DNA]</scope>
    <source>
        <strain evidence="1">DUOXIRENSHENG_FW03</strain>
        <tissue evidence="1">Leaves</tissue>
    </source>
</reference>
<accession>A0AAN9X0I4</accession>
<organism evidence="1 2">
    <name type="scientific">Psophocarpus tetragonolobus</name>
    <name type="common">Winged bean</name>
    <name type="synonym">Dolichos tetragonolobus</name>
    <dbReference type="NCBI Taxonomy" id="3891"/>
    <lineage>
        <taxon>Eukaryota</taxon>
        <taxon>Viridiplantae</taxon>
        <taxon>Streptophyta</taxon>
        <taxon>Embryophyta</taxon>
        <taxon>Tracheophyta</taxon>
        <taxon>Spermatophyta</taxon>
        <taxon>Magnoliopsida</taxon>
        <taxon>eudicotyledons</taxon>
        <taxon>Gunneridae</taxon>
        <taxon>Pentapetalae</taxon>
        <taxon>rosids</taxon>
        <taxon>fabids</taxon>
        <taxon>Fabales</taxon>
        <taxon>Fabaceae</taxon>
        <taxon>Papilionoideae</taxon>
        <taxon>50 kb inversion clade</taxon>
        <taxon>NPAAA clade</taxon>
        <taxon>indigoferoid/millettioid clade</taxon>
        <taxon>Phaseoleae</taxon>
        <taxon>Psophocarpus</taxon>
    </lineage>
</organism>
<dbReference type="EMBL" id="JAYMYS010000008">
    <property type="protein sequence ID" value="KAK7383430.1"/>
    <property type="molecule type" value="Genomic_DNA"/>
</dbReference>
<sequence length="97" mass="11445">MSLLGIMILSFWLLAIVMEFQFLYLTTHLVCWKNNIKWEKGIKKNGMVEWMIICVWHYSWDDRWGTVYNENQIESLLDGPTTAKCSKCGPHSDKDIM</sequence>
<dbReference type="Proteomes" id="UP001386955">
    <property type="component" value="Unassembled WGS sequence"/>
</dbReference>